<name>A0A6J5DIH9_9BURK</name>
<reference evidence="1 2" key="1">
    <citation type="submission" date="2020-04" db="EMBL/GenBank/DDBJ databases">
        <authorList>
            <person name="De Canck E."/>
        </authorList>
    </citation>
    <scope>NUCLEOTIDE SEQUENCE [LARGE SCALE GENOMIC DNA]</scope>
    <source>
        <strain evidence="1 2">LMG 29542</strain>
    </source>
</reference>
<proteinExistence type="predicted"/>
<protein>
    <submittedName>
        <fullName evidence="1">Uncharacterized protein</fullName>
    </submittedName>
</protein>
<evidence type="ECO:0000313" key="2">
    <source>
        <dbReference type="Proteomes" id="UP000494363"/>
    </source>
</evidence>
<evidence type="ECO:0000313" key="1">
    <source>
        <dbReference type="EMBL" id="CAB3754050.1"/>
    </source>
</evidence>
<accession>A0A6J5DIH9</accession>
<dbReference type="RefSeq" id="WP_175226517.1">
    <property type="nucleotide sequence ID" value="NZ_CADIKH010000009.1"/>
</dbReference>
<sequence>MQPTSFGVTSSPYLSLSPTLTPAAIDVVQGLTLPANFPVQLQPEQIAKIRQRVGSFDFAQIRQEQIATLGAEPTLALNRILDAYLTRINRAESPQIFKLIPALDEAVAKERLGELADSILNAKPSVIDRLRGMLSKRSRVRVLNRVYEDLSRDAKKKSKTLSDVVEGMEGKLTLELKNLGAELLELESMKNEYRGIFVAFAEETVFLQNVLKKAKAEAPALLAAAGPDLARQQEIQDKLQSLESVAVARETMMTRMPAEQIVIRQVQNAAISTVQEVVTTMGDRFASIRMTLITINGTQMIQNVQRLAESGANLDNNLQEVRAHLMQGVVTNAAQAPGNNRVEQANSLKRVVADTQALQTIVENARVSNQAKFEEARNTLAGVRQDLLALGMKVNPAAPLVPQSY</sequence>
<dbReference type="EMBL" id="CADIKH010000009">
    <property type="protein sequence ID" value="CAB3754050.1"/>
    <property type="molecule type" value="Genomic_DNA"/>
</dbReference>
<dbReference type="AlphaFoldDB" id="A0A6J5DIH9"/>
<dbReference type="Proteomes" id="UP000494363">
    <property type="component" value="Unassembled WGS sequence"/>
</dbReference>
<gene>
    <name evidence="1" type="ORF">LMG29542_02232</name>
</gene>
<organism evidence="1 2">
    <name type="scientific">Paraburkholderia humisilvae</name>
    <dbReference type="NCBI Taxonomy" id="627669"/>
    <lineage>
        <taxon>Bacteria</taxon>
        <taxon>Pseudomonadati</taxon>
        <taxon>Pseudomonadota</taxon>
        <taxon>Betaproteobacteria</taxon>
        <taxon>Burkholderiales</taxon>
        <taxon>Burkholderiaceae</taxon>
        <taxon>Paraburkholderia</taxon>
    </lineage>
</organism>
<keyword evidence="2" id="KW-1185">Reference proteome</keyword>